<gene>
    <name evidence="1" type="ORF">EUU22_19085</name>
</gene>
<sequence>MGVVRQLIQIAFTEAVRGRTIAGDAVHDSLIKALPQIMDGETHPVIAVSIEDCVSDNASGLFRTDTSMTLMLQLAIAKSVTVPVTIGQGENAVTTALEIGDTDAALEAALNLLDRQWRIALSDPNNAWAELFRLLVPTVGKVSDIRLTDPETGRKHAARIVEIAIEPIAEPYPGQGDTEIVRQGLEQVAAVPDYADLAAIFSDSLDAGADLYLWQVVQGRLLSTAPVPALIGVGTPDDGQEVLISDATLEIGGQIEGQA</sequence>
<organism evidence="1 2">
    <name type="scientific">Ciceribacter ferrooxidans</name>
    <dbReference type="NCBI Taxonomy" id="2509717"/>
    <lineage>
        <taxon>Bacteria</taxon>
        <taxon>Pseudomonadati</taxon>
        <taxon>Pseudomonadota</taxon>
        <taxon>Alphaproteobacteria</taxon>
        <taxon>Hyphomicrobiales</taxon>
        <taxon>Rhizobiaceae</taxon>
        <taxon>Ciceribacter</taxon>
    </lineage>
</organism>
<dbReference type="OrthoDB" id="7841151at2"/>
<keyword evidence="2" id="KW-1185">Reference proteome</keyword>
<reference evidence="1 2" key="1">
    <citation type="submission" date="2019-01" db="EMBL/GenBank/DDBJ databases">
        <authorList>
            <person name="Deng T."/>
        </authorList>
    </citation>
    <scope>NUCLEOTIDE SEQUENCE [LARGE SCALE GENOMIC DNA]</scope>
    <source>
        <strain evidence="1 2">F8825</strain>
    </source>
</reference>
<comment type="caution">
    <text evidence="1">The sequence shown here is derived from an EMBL/GenBank/DDBJ whole genome shotgun (WGS) entry which is preliminary data.</text>
</comment>
<dbReference type="Proteomes" id="UP000291088">
    <property type="component" value="Unassembled WGS sequence"/>
</dbReference>
<evidence type="ECO:0000313" key="2">
    <source>
        <dbReference type="Proteomes" id="UP000291088"/>
    </source>
</evidence>
<proteinExistence type="predicted"/>
<name>A0A4Q2SWD3_9HYPH</name>
<evidence type="ECO:0000313" key="1">
    <source>
        <dbReference type="EMBL" id="RYC10172.1"/>
    </source>
</evidence>
<protein>
    <submittedName>
        <fullName evidence="1">Uncharacterized protein</fullName>
    </submittedName>
</protein>
<dbReference type="RefSeq" id="WP_129333565.1">
    <property type="nucleotide sequence ID" value="NZ_SDVB01000253.1"/>
</dbReference>
<dbReference type="EMBL" id="SDVB01000253">
    <property type="protein sequence ID" value="RYC10172.1"/>
    <property type="molecule type" value="Genomic_DNA"/>
</dbReference>
<dbReference type="AlphaFoldDB" id="A0A4Q2SWD3"/>
<accession>A0A4Q2SWD3</accession>